<evidence type="ECO:0000256" key="4">
    <source>
        <dbReference type="ARBA" id="ARBA00012827"/>
    </source>
</evidence>
<dbReference type="GO" id="GO:0004746">
    <property type="term" value="F:riboflavin synthase activity"/>
    <property type="evidence" value="ECO:0007669"/>
    <property type="project" value="UniProtKB-UniRule"/>
</dbReference>
<dbReference type="InterPro" id="IPR001783">
    <property type="entry name" value="Lumazine-bd"/>
</dbReference>
<sequence>MFTGIVEHVGTVTAVNPRGKVVQFAIDCGPIVEGVRLGDSIAINGTDLTVTTLTGSIMRFEMVQETANITNLGELRTGSRVNLERALRADGRYDGHLVQGHVDGTGTIHEWRRQQEDVRLFVSCSTELASGMVPKGSITVDGVSLTLVDVGADFFSVALIPYTLSHTILGDRKVGDRVNLE</sequence>
<dbReference type="PROSITE" id="PS51177">
    <property type="entry name" value="LUMAZINE_BIND"/>
    <property type="match status" value="2"/>
</dbReference>
<evidence type="ECO:0000259" key="11">
    <source>
        <dbReference type="PROSITE" id="PS51177"/>
    </source>
</evidence>
<feature type="domain" description="Lumazine-binding" evidence="11">
    <location>
        <begin position="97"/>
        <end position="181"/>
    </location>
</feature>
<dbReference type="PANTHER" id="PTHR21098">
    <property type="entry name" value="RIBOFLAVIN SYNTHASE ALPHA CHAIN"/>
    <property type="match status" value="1"/>
</dbReference>
<dbReference type="InterPro" id="IPR026017">
    <property type="entry name" value="Lumazine-bd_dom"/>
</dbReference>
<evidence type="ECO:0000256" key="6">
    <source>
        <dbReference type="ARBA" id="ARBA00022619"/>
    </source>
</evidence>
<dbReference type="NCBIfam" id="TIGR00187">
    <property type="entry name" value="ribE"/>
    <property type="match status" value="1"/>
</dbReference>
<dbReference type="SUPFAM" id="SSF63380">
    <property type="entry name" value="Riboflavin synthase domain-like"/>
    <property type="match status" value="2"/>
</dbReference>
<evidence type="ECO:0000256" key="5">
    <source>
        <dbReference type="ARBA" id="ARBA00013950"/>
    </source>
</evidence>
<dbReference type="PIRSF" id="PIRSF000498">
    <property type="entry name" value="Riboflavin_syn_A"/>
    <property type="match status" value="1"/>
</dbReference>
<organism evidence="12 13">
    <name type="scientific">Tectimicrobiota bacterium</name>
    <dbReference type="NCBI Taxonomy" id="2528274"/>
    <lineage>
        <taxon>Bacteria</taxon>
        <taxon>Pseudomonadati</taxon>
        <taxon>Nitrospinota/Tectimicrobiota group</taxon>
        <taxon>Candidatus Tectimicrobiota</taxon>
    </lineage>
</organism>
<comment type="pathway">
    <text evidence="3">Cofactor biosynthesis; riboflavin biosynthesis; riboflavin from 2-hydroxy-3-oxobutyl phosphate and 5-amino-6-(D-ribitylamino)uracil: step 2/2.</text>
</comment>
<dbReference type="NCBIfam" id="NF006767">
    <property type="entry name" value="PRK09289.1"/>
    <property type="match status" value="1"/>
</dbReference>
<comment type="function">
    <text evidence="2">Catalyzes the dismutation of two molecules of 6,7-dimethyl-8-ribityllumazine, resulting in the formation of riboflavin and 5-amino-6-(D-ribitylamino)uracil.</text>
</comment>
<dbReference type="InterPro" id="IPR017938">
    <property type="entry name" value="Riboflavin_synthase-like_b-brl"/>
</dbReference>
<name>A0A938B519_UNCTE</name>
<evidence type="ECO:0000256" key="8">
    <source>
        <dbReference type="ARBA" id="ARBA00022737"/>
    </source>
</evidence>
<protein>
    <recommendedName>
        <fullName evidence="5 9">Riboflavin synthase</fullName>
        <ecNumber evidence="4 9">2.5.1.9</ecNumber>
    </recommendedName>
</protein>
<keyword evidence="7 12" id="KW-0808">Transferase</keyword>
<evidence type="ECO:0000313" key="12">
    <source>
        <dbReference type="EMBL" id="MBM3227071.1"/>
    </source>
</evidence>
<dbReference type="InterPro" id="IPR023366">
    <property type="entry name" value="ATP_synth_asu-like_sf"/>
</dbReference>
<dbReference type="Pfam" id="PF00677">
    <property type="entry name" value="Lum_binding"/>
    <property type="match status" value="2"/>
</dbReference>
<feature type="repeat" description="Lumazine-binding" evidence="10">
    <location>
        <begin position="97"/>
        <end position="181"/>
    </location>
</feature>
<feature type="domain" description="Lumazine-binding" evidence="11">
    <location>
        <begin position="1"/>
        <end position="96"/>
    </location>
</feature>
<dbReference type="FunFam" id="2.40.30.20:FF:000003">
    <property type="entry name" value="Riboflavin synthase, alpha subunit"/>
    <property type="match status" value="1"/>
</dbReference>
<reference evidence="12" key="1">
    <citation type="submission" date="2019-03" db="EMBL/GenBank/DDBJ databases">
        <title>Lake Tanganyika Metagenome-Assembled Genomes (MAGs).</title>
        <authorList>
            <person name="Tran P."/>
        </authorList>
    </citation>
    <scope>NUCLEOTIDE SEQUENCE</scope>
    <source>
        <strain evidence="12">K_DeepCast_65m_m2_066</strain>
    </source>
</reference>
<gene>
    <name evidence="12" type="ORF">FJZ47_25165</name>
</gene>
<evidence type="ECO:0000256" key="9">
    <source>
        <dbReference type="NCBIfam" id="TIGR00187"/>
    </source>
</evidence>
<dbReference type="Gene3D" id="2.40.30.20">
    <property type="match status" value="2"/>
</dbReference>
<dbReference type="EMBL" id="VGLS01001176">
    <property type="protein sequence ID" value="MBM3227071.1"/>
    <property type="molecule type" value="Genomic_DNA"/>
</dbReference>
<proteinExistence type="predicted"/>
<feature type="repeat" description="Lumazine-binding" evidence="10">
    <location>
        <begin position="1"/>
        <end position="96"/>
    </location>
</feature>
<evidence type="ECO:0000256" key="2">
    <source>
        <dbReference type="ARBA" id="ARBA00002803"/>
    </source>
</evidence>
<dbReference type="EC" id="2.5.1.9" evidence="4 9"/>
<dbReference type="GO" id="GO:0009231">
    <property type="term" value="P:riboflavin biosynthetic process"/>
    <property type="evidence" value="ECO:0007669"/>
    <property type="project" value="UniProtKB-KW"/>
</dbReference>
<evidence type="ECO:0000313" key="13">
    <source>
        <dbReference type="Proteomes" id="UP000712673"/>
    </source>
</evidence>
<keyword evidence="6" id="KW-0686">Riboflavin biosynthesis</keyword>
<dbReference type="CDD" id="cd00402">
    <property type="entry name" value="Riboflavin_synthase_like"/>
    <property type="match status" value="1"/>
</dbReference>
<dbReference type="Proteomes" id="UP000712673">
    <property type="component" value="Unassembled WGS sequence"/>
</dbReference>
<evidence type="ECO:0000256" key="10">
    <source>
        <dbReference type="PROSITE-ProRule" id="PRU00524"/>
    </source>
</evidence>
<evidence type="ECO:0000256" key="1">
    <source>
        <dbReference type="ARBA" id="ARBA00000968"/>
    </source>
</evidence>
<dbReference type="PANTHER" id="PTHR21098:SF0">
    <property type="entry name" value="RIBOFLAVIN SYNTHASE"/>
    <property type="match status" value="1"/>
</dbReference>
<dbReference type="AlphaFoldDB" id="A0A938B519"/>
<accession>A0A938B519</accession>
<evidence type="ECO:0000256" key="3">
    <source>
        <dbReference type="ARBA" id="ARBA00004887"/>
    </source>
</evidence>
<keyword evidence="8" id="KW-0677">Repeat</keyword>
<comment type="caution">
    <text evidence="12">The sequence shown here is derived from an EMBL/GenBank/DDBJ whole genome shotgun (WGS) entry which is preliminary data.</text>
</comment>
<comment type="catalytic activity">
    <reaction evidence="1">
        <text>2 6,7-dimethyl-8-(1-D-ribityl)lumazine + H(+) = 5-amino-6-(D-ribitylamino)uracil + riboflavin</text>
        <dbReference type="Rhea" id="RHEA:20772"/>
        <dbReference type="ChEBI" id="CHEBI:15378"/>
        <dbReference type="ChEBI" id="CHEBI:15934"/>
        <dbReference type="ChEBI" id="CHEBI:57986"/>
        <dbReference type="ChEBI" id="CHEBI:58201"/>
        <dbReference type="EC" id="2.5.1.9"/>
    </reaction>
</comment>
<evidence type="ECO:0000256" key="7">
    <source>
        <dbReference type="ARBA" id="ARBA00022679"/>
    </source>
</evidence>
<feature type="non-terminal residue" evidence="12">
    <location>
        <position position="181"/>
    </location>
</feature>